<dbReference type="InterPro" id="IPR025194">
    <property type="entry name" value="RodZ-like_C"/>
</dbReference>
<evidence type="ECO:0000313" key="4">
    <source>
        <dbReference type="EMBL" id="TNC50864.1"/>
    </source>
</evidence>
<evidence type="ECO:0000256" key="1">
    <source>
        <dbReference type="SAM" id="MobiDB-lite"/>
    </source>
</evidence>
<dbReference type="PANTHER" id="PTHR34475:SF1">
    <property type="entry name" value="CYTOSKELETON PROTEIN RODZ"/>
    <property type="match status" value="1"/>
</dbReference>
<feature type="compositionally biased region" description="Low complexity" evidence="1">
    <location>
        <begin position="252"/>
        <end position="278"/>
    </location>
</feature>
<sequence length="441" mass="45478">MIGRGYLRSKAVEAADSKGFDTFELRLGDLMRGERATLGKSLLDVQRELKIKAAYIAAIENADPSAFDTPGFIAGYVRSYARYLNMDPDWAFETFCRESGFNTVLGMSVVSSNPRPAREERVLSTGLGKDLFSGQSTPFLPSTPGMFSNIEPRAIGSVLVLVALLSGLGYGGYTVLREIQKVTLAPVDQPPTVVAEVGPLAEAAQSDADEFASIEVPSAEALDRLYRPEALDVPVLVPRDGPIASLDPATVGTLGPTAPQPTTTPGAVTATTPASGSPLAPAEAVADGVEQVLAGVLAAAPADPGAVVVTTGPAPKVELVAVREAWVRVNGPDGSVLFEGILEPGDTFEVPATEEASKLRVGESGALYMAVNGVPYGPVGPAGQVSSNVALSADAITETYAQADLTAEQGLADYVAVASAAETALQALPVGAVLPGAELTE</sequence>
<protein>
    <submittedName>
        <fullName evidence="4">DUF4115 domain-containing protein</fullName>
    </submittedName>
</protein>
<keyword evidence="2" id="KW-0812">Transmembrane</keyword>
<evidence type="ECO:0000313" key="5">
    <source>
        <dbReference type="Proteomes" id="UP000305887"/>
    </source>
</evidence>
<comment type="caution">
    <text evidence="4">The sequence shown here is derived from an EMBL/GenBank/DDBJ whole genome shotgun (WGS) entry which is preliminary data.</text>
</comment>
<organism evidence="4 5">
    <name type="scientific">Rubellimicrobium rubrum</name>
    <dbReference type="NCBI Taxonomy" id="2585369"/>
    <lineage>
        <taxon>Bacteria</taxon>
        <taxon>Pseudomonadati</taxon>
        <taxon>Pseudomonadota</taxon>
        <taxon>Alphaproteobacteria</taxon>
        <taxon>Rhodobacterales</taxon>
        <taxon>Roseobacteraceae</taxon>
        <taxon>Rubellimicrobium</taxon>
    </lineage>
</organism>
<feature type="region of interest" description="Disordered" evidence="1">
    <location>
        <begin position="252"/>
        <end position="279"/>
    </location>
</feature>
<dbReference type="Proteomes" id="UP000305887">
    <property type="component" value="Unassembled WGS sequence"/>
</dbReference>
<dbReference type="GO" id="GO:0003677">
    <property type="term" value="F:DNA binding"/>
    <property type="evidence" value="ECO:0007669"/>
    <property type="project" value="InterPro"/>
</dbReference>
<dbReference type="OrthoDB" id="9790252at2"/>
<dbReference type="RefSeq" id="WP_139076184.1">
    <property type="nucleotide sequence ID" value="NZ_VDFU01000006.1"/>
</dbReference>
<feature type="domain" description="Cytoskeleton protein RodZ-like C-terminal" evidence="3">
    <location>
        <begin position="319"/>
        <end position="385"/>
    </location>
</feature>
<dbReference type="EMBL" id="VDFU01000006">
    <property type="protein sequence ID" value="TNC50864.1"/>
    <property type="molecule type" value="Genomic_DNA"/>
</dbReference>
<dbReference type="AlphaFoldDB" id="A0A5C4MYX5"/>
<accession>A0A5C4MYX5</accession>
<dbReference type="Gene3D" id="1.10.260.40">
    <property type="entry name" value="lambda repressor-like DNA-binding domains"/>
    <property type="match status" value="1"/>
</dbReference>
<reference evidence="4 5" key="1">
    <citation type="submission" date="2019-06" db="EMBL/GenBank/DDBJ databases">
        <title>YIM 131921 draft genome.</title>
        <authorList>
            <person name="Jiang L."/>
        </authorList>
    </citation>
    <scope>NUCLEOTIDE SEQUENCE [LARGE SCALE GENOMIC DNA]</scope>
    <source>
        <strain evidence="4 5">YIM 131921</strain>
    </source>
</reference>
<keyword evidence="2" id="KW-0472">Membrane</keyword>
<dbReference type="Pfam" id="PF13464">
    <property type="entry name" value="RodZ_C"/>
    <property type="match status" value="1"/>
</dbReference>
<gene>
    <name evidence="4" type="ORF">FHG66_07335</name>
</gene>
<keyword evidence="2" id="KW-1133">Transmembrane helix</keyword>
<dbReference type="PANTHER" id="PTHR34475">
    <property type="match status" value="1"/>
</dbReference>
<dbReference type="InterPro" id="IPR010982">
    <property type="entry name" value="Lambda_DNA-bd_dom_sf"/>
</dbReference>
<feature type="transmembrane region" description="Helical" evidence="2">
    <location>
        <begin position="154"/>
        <end position="173"/>
    </location>
</feature>
<dbReference type="Pfam" id="PF13413">
    <property type="entry name" value="HTH_25"/>
    <property type="match status" value="1"/>
</dbReference>
<dbReference type="InterPro" id="IPR050400">
    <property type="entry name" value="Bact_Cytoskel_RodZ"/>
</dbReference>
<proteinExistence type="predicted"/>
<name>A0A5C4MYX5_9RHOB</name>
<evidence type="ECO:0000259" key="3">
    <source>
        <dbReference type="Pfam" id="PF13464"/>
    </source>
</evidence>
<keyword evidence="5" id="KW-1185">Reference proteome</keyword>
<evidence type="ECO:0000256" key="2">
    <source>
        <dbReference type="SAM" id="Phobius"/>
    </source>
</evidence>